<dbReference type="EMBL" id="JBBKTX010000007">
    <property type="protein sequence ID" value="MFK4752125.1"/>
    <property type="molecule type" value="Genomic_DNA"/>
</dbReference>
<name>A0ABW8NHA7_9GAMM</name>
<protein>
    <recommendedName>
        <fullName evidence="3">Tetratricopeptide repeat protein</fullName>
    </recommendedName>
</protein>
<comment type="caution">
    <text evidence="1">The sequence shown here is derived from an EMBL/GenBank/DDBJ whole genome shotgun (WGS) entry which is preliminary data.</text>
</comment>
<reference evidence="1 2" key="1">
    <citation type="submission" date="2024-03" db="EMBL/GenBank/DDBJ databases">
        <title>High-quality draft genome sequence of Oceanobacter sp. wDCs-4.</title>
        <authorList>
            <person name="Dong C."/>
        </authorList>
    </citation>
    <scope>NUCLEOTIDE SEQUENCE [LARGE SCALE GENOMIC DNA]</scope>
    <source>
        <strain evidence="2">wDCs-4</strain>
    </source>
</reference>
<accession>A0ABW8NHA7</accession>
<gene>
    <name evidence="1" type="ORF">WG929_06865</name>
</gene>
<evidence type="ECO:0000313" key="1">
    <source>
        <dbReference type="EMBL" id="MFK4752125.1"/>
    </source>
</evidence>
<evidence type="ECO:0000313" key="2">
    <source>
        <dbReference type="Proteomes" id="UP001620597"/>
    </source>
</evidence>
<dbReference type="RefSeq" id="WP_416205454.1">
    <property type="nucleotide sequence ID" value="NZ_JBBKTX010000007.1"/>
</dbReference>
<sequence length="299" mass="34222">MKKNIIFYLAILLLISSQSFGFGIDFSPITDPLADLEDSVREEAADAEDTVRDDLADAEDTVRDELADAEDTVRDGLADAEDAAVQFGSWLDDRWPELGIHNDEEEDSNNNFALIKTSIDFDNVYVETLDNRNIDIYKIENSYTKRSITWEKKKIFWGRVTIWYPKLVTIHIDSTPEPYESKDSISGKDQDVDGVYDDLEYFIYSNIDDYEIKTGAYRLANSVMQMIENPDNEERFFTATVNYRRALDCLKDANPNFVYALKLLSMASQDRFAAFIRMEYTTGTKLIAAERLGELTCQG</sequence>
<keyword evidence="2" id="KW-1185">Reference proteome</keyword>
<evidence type="ECO:0008006" key="3">
    <source>
        <dbReference type="Google" id="ProtNLM"/>
    </source>
</evidence>
<proteinExistence type="predicted"/>
<dbReference type="Proteomes" id="UP001620597">
    <property type="component" value="Unassembled WGS sequence"/>
</dbReference>
<organism evidence="1 2">
    <name type="scientific">Oceanobacter antarcticus</name>
    <dbReference type="NCBI Taxonomy" id="3133425"/>
    <lineage>
        <taxon>Bacteria</taxon>
        <taxon>Pseudomonadati</taxon>
        <taxon>Pseudomonadota</taxon>
        <taxon>Gammaproteobacteria</taxon>
        <taxon>Oceanospirillales</taxon>
        <taxon>Oceanospirillaceae</taxon>
        <taxon>Oceanobacter</taxon>
    </lineage>
</organism>